<organism evidence="21 22">
    <name type="scientific">Tupaia chinensis</name>
    <name type="common">Chinese tree shrew</name>
    <name type="synonym">Tupaia belangeri chinensis</name>
    <dbReference type="NCBI Taxonomy" id="246437"/>
    <lineage>
        <taxon>Eukaryota</taxon>
        <taxon>Metazoa</taxon>
        <taxon>Chordata</taxon>
        <taxon>Craniata</taxon>
        <taxon>Vertebrata</taxon>
        <taxon>Euteleostomi</taxon>
        <taxon>Mammalia</taxon>
        <taxon>Eutheria</taxon>
        <taxon>Euarchontoglires</taxon>
        <taxon>Scandentia</taxon>
        <taxon>Tupaiidae</taxon>
        <taxon>Tupaia</taxon>
    </lineage>
</organism>
<reference evidence="22" key="1">
    <citation type="submission" date="2012-07" db="EMBL/GenBank/DDBJ databases">
        <title>Genome of the Chinese tree shrew, a rising model animal genetically related to primates.</title>
        <authorList>
            <person name="Zhang G."/>
            <person name="Fan Y."/>
            <person name="Yao Y."/>
            <person name="Huang Z."/>
        </authorList>
    </citation>
    <scope>NUCLEOTIDE SEQUENCE [LARGE SCALE GENOMIC DNA]</scope>
</reference>
<accession>L8Y126</accession>
<dbReference type="Gene3D" id="2.10.25.10">
    <property type="entry name" value="Laminin"/>
    <property type="match status" value="1"/>
</dbReference>
<evidence type="ECO:0000259" key="20">
    <source>
        <dbReference type="PROSITE" id="PS50261"/>
    </source>
</evidence>
<evidence type="ECO:0000256" key="16">
    <source>
        <dbReference type="SAM" id="Phobius"/>
    </source>
</evidence>
<evidence type="ECO:0000256" key="5">
    <source>
        <dbReference type="ARBA" id="ARBA00022989"/>
    </source>
</evidence>
<dbReference type="InterPro" id="IPR057244">
    <property type="entry name" value="GAIN_B"/>
</dbReference>
<dbReference type="SMART" id="SM00303">
    <property type="entry name" value="GPS"/>
    <property type="match status" value="1"/>
</dbReference>
<dbReference type="CDD" id="cd00054">
    <property type="entry name" value="EGF_CA"/>
    <property type="match status" value="1"/>
</dbReference>
<dbReference type="SUPFAM" id="SSF48366">
    <property type="entry name" value="Ras GEF"/>
    <property type="match status" value="1"/>
</dbReference>
<dbReference type="InterPro" id="IPR049883">
    <property type="entry name" value="NOTCH1_EGF-like"/>
</dbReference>
<dbReference type="SMART" id="SM00179">
    <property type="entry name" value="EGF_CA"/>
    <property type="match status" value="1"/>
</dbReference>
<dbReference type="SUPFAM" id="SSF57196">
    <property type="entry name" value="EGF/Laminin"/>
    <property type="match status" value="1"/>
</dbReference>
<evidence type="ECO:0000256" key="3">
    <source>
        <dbReference type="ARBA" id="ARBA00022536"/>
    </source>
</evidence>
<dbReference type="InterPro" id="IPR018097">
    <property type="entry name" value="EGF_Ca-bd_CS"/>
</dbReference>
<dbReference type="Pfam" id="PF07645">
    <property type="entry name" value="EGF_CA"/>
    <property type="match status" value="1"/>
</dbReference>
<dbReference type="InterPro" id="IPR000203">
    <property type="entry name" value="GPS"/>
</dbReference>
<evidence type="ECO:0000256" key="12">
    <source>
        <dbReference type="ARBA" id="ARBA00023224"/>
    </source>
</evidence>
<evidence type="ECO:0000256" key="7">
    <source>
        <dbReference type="ARBA" id="ARBA00023040"/>
    </source>
</evidence>
<dbReference type="PANTHER" id="PTHR14247:SF11">
    <property type="entry name" value="SH2 DOMAIN-CONTAINING PROTEIN 3A"/>
    <property type="match status" value="1"/>
</dbReference>
<keyword evidence="8 16" id="KW-0472">Membrane</keyword>
<dbReference type="InterPro" id="IPR000832">
    <property type="entry name" value="GPCR_2_secretin-like"/>
</dbReference>
<dbReference type="InterPro" id="IPR000980">
    <property type="entry name" value="SH2"/>
</dbReference>
<dbReference type="InterPro" id="IPR051853">
    <property type="entry name" value="SH2-Ras-GEF_adapter"/>
</dbReference>
<evidence type="ECO:0000259" key="17">
    <source>
        <dbReference type="PROSITE" id="PS50001"/>
    </source>
</evidence>
<evidence type="ECO:0000313" key="22">
    <source>
        <dbReference type="Proteomes" id="UP000011518"/>
    </source>
</evidence>
<dbReference type="InParanoid" id="L8Y126"/>
<feature type="transmembrane region" description="Helical" evidence="16">
    <location>
        <begin position="240"/>
        <end position="257"/>
    </location>
</feature>
<dbReference type="Pfam" id="PF00002">
    <property type="entry name" value="7tm_2"/>
    <property type="match status" value="1"/>
</dbReference>
<evidence type="ECO:0000256" key="2">
    <source>
        <dbReference type="ARBA" id="ARBA00022475"/>
    </source>
</evidence>
<dbReference type="GO" id="GO:0001784">
    <property type="term" value="F:phosphotyrosine residue binding"/>
    <property type="evidence" value="ECO:0007669"/>
    <property type="project" value="InterPro"/>
</dbReference>
<dbReference type="SMART" id="SM00147">
    <property type="entry name" value="RasGEF"/>
    <property type="match status" value="1"/>
</dbReference>
<dbReference type="Pfam" id="PF00017">
    <property type="entry name" value="SH2"/>
    <property type="match status" value="1"/>
</dbReference>
<dbReference type="InterPro" id="IPR001895">
    <property type="entry name" value="RASGEF_cat_dom"/>
</dbReference>
<dbReference type="Gene3D" id="1.20.1070.10">
    <property type="entry name" value="Rhodopsin 7-helix transmembrane proteins"/>
    <property type="match status" value="1"/>
</dbReference>
<feature type="domain" description="G-protein coupled receptors family 2 profile 2" evidence="20">
    <location>
        <begin position="203"/>
        <end position="332"/>
    </location>
</feature>
<dbReference type="Proteomes" id="UP000011518">
    <property type="component" value="Unassembled WGS sequence"/>
</dbReference>
<evidence type="ECO:0000313" key="21">
    <source>
        <dbReference type="EMBL" id="ELV09993.1"/>
    </source>
</evidence>
<feature type="domain" description="EGF-like" evidence="18">
    <location>
        <begin position="81"/>
        <end position="121"/>
    </location>
</feature>
<evidence type="ECO:0000256" key="15">
    <source>
        <dbReference type="SAM" id="MobiDB-lite"/>
    </source>
</evidence>
<feature type="transmembrane region" description="Helical" evidence="16">
    <location>
        <begin position="269"/>
        <end position="293"/>
    </location>
</feature>
<dbReference type="InterPro" id="IPR023578">
    <property type="entry name" value="Ras_GEF_dom_sf"/>
</dbReference>
<sequence>MAAIRLASRASVAHDASLPPYLQPSLKTTQSRSPLCWVRPWETRQRHFSGHPSPEPFPLLSVPGLSILLALAGSEAKYYGDIDECKSGLAKCKHEAYCSNKVGTYVCSCLTFLNWIARQFNIHYPGCYEDSGEATQSQMDIWPGGARRKHLCVYWEGSAERNGWSTDGCFHVDSNDSYTRCKCFHLSSFAVLIALSPKEDPVLTAITYVGLSLSLLCLLLAALTFLLCRPIQNTSTSLHLQLSVCLFLAHLLFLTGINRTEPQVLCSVIAGVLHYLYLASFTWMFLEGLYLFLTVRNLKVANYSSASRFKKKFVYPLGYGIPAVIVAVSAIVGHRHYGTSTQNSMQVPPNGEDLASQPWYHGPLSRQKAEALLQQDGDFLVRASGSHGGCPVISCHWRGSALHFEVFRVALRPRPGRPTAVFQLEDEQFPSMPALVHSYVTGRRPLSQATGAVASRPVTRQGALRRSFSEDALTDSPPQTEPLRARKWSNSHPADLEHMGQSREDHSGPGPSTVPVSDLPRTGSEPVLLKPPAALGTAAEGLRASDGQLHAKAPTKPPRTPSLALPDVSACSPTYCELVPRVPGARGTPAAQRCSEPQGQWWEVEEEEENGCFARPQAEVSFCPPFNPSRLLGPQNRPLEPEVLSTLRGLFLEHHPRSTAFHLLLADCQAAGLLGVTKAQRGAMGVASGLELLTLPHGHRLRLELLERHETLALAGALAVLGCSGPLEERAAALRGLVELALALRPGAVGGLPGPAAVMSARLCPQVSRLEHTWRHLRRSHTEAALAFEQELKPLMRALDEGTGPRDPSEVALPHVVPAVRLLEGEELSGPLDESCERLLRTLHGARCLARDAPKFRQGAARRLRGFRPNLELKEALTTSFMRRLLWGSRGAGAPLADRLEKFQRVLSILSQRLEPDH</sequence>
<comment type="subcellular location">
    <subcellularLocation>
        <location evidence="1">Cell membrane</location>
        <topology evidence="1">Multi-pass membrane protein</topology>
    </subcellularLocation>
</comment>
<dbReference type="PROSITE" id="PS50261">
    <property type="entry name" value="G_PROTEIN_RECEP_F2_4"/>
    <property type="match status" value="1"/>
</dbReference>
<dbReference type="InterPro" id="IPR000742">
    <property type="entry name" value="EGF"/>
</dbReference>
<dbReference type="InterPro" id="IPR017981">
    <property type="entry name" value="GPCR_2-like_7TM"/>
</dbReference>
<dbReference type="InterPro" id="IPR046338">
    <property type="entry name" value="GAIN_dom_sf"/>
</dbReference>
<dbReference type="PROSITE" id="PS50221">
    <property type="entry name" value="GAIN_B"/>
    <property type="match status" value="1"/>
</dbReference>
<evidence type="ECO:0000259" key="18">
    <source>
        <dbReference type="PROSITE" id="PS50026"/>
    </source>
</evidence>
<keyword evidence="6 14" id="KW-0727">SH2 domain</keyword>
<dbReference type="PRINTS" id="PR00249">
    <property type="entry name" value="GPCRSECRETIN"/>
</dbReference>
<feature type="domain" description="GAIN-B" evidence="19">
    <location>
        <begin position="1"/>
        <end position="199"/>
    </location>
</feature>
<dbReference type="GO" id="GO:0005509">
    <property type="term" value="F:calcium ion binding"/>
    <property type="evidence" value="ECO:0007669"/>
    <property type="project" value="InterPro"/>
</dbReference>
<proteinExistence type="predicted"/>
<dbReference type="SMART" id="SM00252">
    <property type="entry name" value="SH2"/>
    <property type="match status" value="1"/>
</dbReference>
<keyword evidence="7" id="KW-0297">G-protein coupled receptor</keyword>
<keyword evidence="10" id="KW-0675">Receptor</keyword>
<evidence type="ECO:0000256" key="4">
    <source>
        <dbReference type="ARBA" id="ARBA00022692"/>
    </source>
</evidence>
<dbReference type="InterPro" id="IPR036964">
    <property type="entry name" value="RASGEF_cat_dom_sf"/>
</dbReference>
<evidence type="ECO:0000256" key="6">
    <source>
        <dbReference type="ARBA" id="ARBA00022999"/>
    </source>
</evidence>
<dbReference type="CDD" id="cd10337">
    <property type="entry name" value="SH2_BCAR3"/>
    <property type="match status" value="1"/>
</dbReference>
<dbReference type="InterPro" id="IPR044102">
    <property type="entry name" value="SH2_SHEP1/BCAR3/NSP1"/>
</dbReference>
<keyword evidence="11" id="KW-0325">Glycoprotein</keyword>
<evidence type="ECO:0000256" key="11">
    <source>
        <dbReference type="ARBA" id="ARBA00023180"/>
    </source>
</evidence>
<keyword evidence="3 13" id="KW-0245">EGF-like domain</keyword>
<dbReference type="InterPro" id="IPR001881">
    <property type="entry name" value="EGF-like_Ca-bd_dom"/>
</dbReference>
<dbReference type="PROSITE" id="PS50026">
    <property type="entry name" value="EGF_3"/>
    <property type="match status" value="1"/>
</dbReference>
<dbReference type="PANTHER" id="PTHR14247">
    <property type="entry name" value="BREAST CANCER ANTI-ESTROGEN RESISTANCE PROTEIN 3 HOMOLOG-LIKE PROTEIN"/>
    <property type="match status" value="1"/>
</dbReference>
<feature type="transmembrane region" description="Helical" evidence="16">
    <location>
        <begin position="205"/>
        <end position="228"/>
    </location>
</feature>
<dbReference type="GO" id="GO:0005085">
    <property type="term" value="F:guanyl-nucleotide exchange factor activity"/>
    <property type="evidence" value="ECO:0007669"/>
    <property type="project" value="InterPro"/>
</dbReference>
<dbReference type="InterPro" id="IPR001740">
    <property type="entry name" value="GPCR_2_EMR1-like_rcpt"/>
</dbReference>
<feature type="region of interest" description="Disordered" evidence="15">
    <location>
        <begin position="447"/>
        <end position="529"/>
    </location>
</feature>
<keyword evidence="12" id="KW-0807">Transducer</keyword>
<evidence type="ECO:0000256" key="10">
    <source>
        <dbReference type="ARBA" id="ARBA00023170"/>
    </source>
</evidence>
<dbReference type="PRINTS" id="PR01128">
    <property type="entry name" value="EMR1HORMONER"/>
</dbReference>
<dbReference type="GO" id="GO:0007264">
    <property type="term" value="P:small GTPase-mediated signal transduction"/>
    <property type="evidence" value="ECO:0007669"/>
    <property type="project" value="InterPro"/>
</dbReference>
<comment type="caution">
    <text evidence="13">Lacks conserved residue(s) required for the propagation of feature annotation.</text>
</comment>
<feature type="transmembrane region" description="Helical" evidence="16">
    <location>
        <begin position="313"/>
        <end position="333"/>
    </location>
</feature>
<feature type="compositionally biased region" description="Basic and acidic residues" evidence="15">
    <location>
        <begin position="494"/>
        <end position="507"/>
    </location>
</feature>
<dbReference type="GO" id="GO:0005886">
    <property type="term" value="C:plasma membrane"/>
    <property type="evidence" value="ECO:0007669"/>
    <property type="project" value="UniProtKB-SubCell"/>
</dbReference>
<evidence type="ECO:0000256" key="13">
    <source>
        <dbReference type="PROSITE-ProRule" id="PRU00076"/>
    </source>
</evidence>
<dbReference type="Gene3D" id="2.60.220.50">
    <property type="match status" value="1"/>
</dbReference>
<dbReference type="SUPFAM" id="SSF55550">
    <property type="entry name" value="SH2 domain"/>
    <property type="match status" value="1"/>
</dbReference>
<dbReference type="EMBL" id="KB369007">
    <property type="protein sequence ID" value="ELV09993.1"/>
    <property type="molecule type" value="Genomic_DNA"/>
</dbReference>
<keyword evidence="2" id="KW-1003">Cell membrane</keyword>
<evidence type="ECO:0000256" key="8">
    <source>
        <dbReference type="ARBA" id="ARBA00023136"/>
    </source>
</evidence>
<keyword evidence="4 16" id="KW-0812">Transmembrane</keyword>
<keyword evidence="5 16" id="KW-1133">Transmembrane helix</keyword>
<dbReference type="FunCoup" id="L8Y126">
    <property type="interactions" value="63"/>
</dbReference>
<dbReference type="AlphaFoldDB" id="L8Y126"/>
<evidence type="ECO:0000259" key="19">
    <source>
        <dbReference type="PROSITE" id="PS50221"/>
    </source>
</evidence>
<dbReference type="InterPro" id="IPR000152">
    <property type="entry name" value="EGF-type_Asp/Asn_hydroxyl_site"/>
</dbReference>
<gene>
    <name evidence="21" type="ORF">TREES_T100020114</name>
</gene>
<evidence type="ECO:0000256" key="1">
    <source>
        <dbReference type="ARBA" id="ARBA00004651"/>
    </source>
</evidence>
<reference evidence="22" key="2">
    <citation type="journal article" date="2013" name="Nat. Commun.">
        <title>Genome of the Chinese tree shrew.</title>
        <authorList>
            <person name="Fan Y."/>
            <person name="Huang Z.Y."/>
            <person name="Cao C.C."/>
            <person name="Chen C.S."/>
            <person name="Chen Y.X."/>
            <person name="Fan D.D."/>
            <person name="He J."/>
            <person name="Hou H.L."/>
            <person name="Hu L."/>
            <person name="Hu X.T."/>
            <person name="Jiang X.T."/>
            <person name="Lai R."/>
            <person name="Lang Y.S."/>
            <person name="Liang B."/>
            <person name="Liao S.G."/>
            <person name="Mu D."/>
            <person name="Ma Y.Y."/>
            <person name="Niu Y.Y."/>
            <person name="Sun X.Q."/>
            <person name="Xia J.Q."/>
            <person name="Xiao J."/>
            <person name="Xiong Z.Q."/>
            <person name="Xu L."/>
            <person name="Yang L."/>
            <person name="Zhang Y."/>
            <person name="Zhao W."/>
            <person name="Zhao X.D."/>
            <person name="Zheng Y.T."/>
            <person name="Zhou J.M."/>
            <person name="Zhu Y.B."/>
            <person name="Zhang G.J."/>
            <person name="Wang J."/>
            <person name="Yao Y.G."/>
        </authorList>
    </citation>
    <scope>NUCLEOTIDE SEQUENCE [LARGE SCALE GENOMIC DNA]</scope>
</reference>
<dbReference type="FunFam" id="1.10.840.10:FF:000014">
    <property type="entry name" value="SH2 domain containing 3A"/>
    <property type="match status" value="1"/>
</dbReference>
<dbReference type="PROSITE" id="PS01187">
    <property type="entry name" value="EGF_CA"/>
    <property type="match status" value="1"/>
</dbReference>
<keyword evidence="22" id="KW-1185">Reference proteome</keyword>
<dbReference type="GO" id="GO:0007166">
    <property type="term" value="P:cell surface receptor signaling pathway"/>
    <property type="evidence" value="ECO:0007669"/>
    <property type="project" value="InterPro"/>
</dbReference>
<dbReference type="PROSITE" id="PS50001">
    <property type="entry name" value="SH2"/>
    <property type="match status" value="1"/>
</dbReference>
<dbReference type="InterPro" id="IPR036860">
    <property type="entry name" value="SH2_dom_sf"/>
</dbReference>
<name>L8Y126_TUPCH</name>
<dbReference type="Gene3D" id="3.30.505.10">
    <property type="entry name" value="SH2 domain"/>
    <property type="match status" value="1"/>
</dbReference>
<evidence type="ECO:0000256" key="14">
    <source>
        <dbReference type="PROSITE-ProRule" id="PRU00191"/>
    </source>
</evidence>
<dbReference type="Pfam" id="PF01825">
    <property type="entry name" value="GPS"/>
    <property type="match status" value="1"/>
</dbReference>
<dbReference type="STRING" id="246437.L8Y126"/>
<feature type="domain" description="SH2" evidence="17">
    <location>
        <begin position="359"/>
        <end position="458"/>
    </location>
</feature>
<dbReference type="Gene3D" id="1.10.840.10">
    <property type="entry name" value="Ras guanine-nucleotide exchange factors catalytic domain"/>
    <property type="match status" value="1"/>
</dbReference>
<dbReference type="PROSITE" id="PS00010">
    <property type="entry name" value="ASX_HYDROXYL"/>
    <property type="match status" value="1"/>
</dbReference>
<dbReference type="FunFam" id="3.30.505.10:FF:000071">
    <property type="entry name" value="SH2 domain containing 3A"/>
    <property type="match status" value="1"/>
</dbReference>
<dbReference type="eggNOG" id="ENOG502QS5X">
    <property type="taxonomic scope" value="Eukaryota"/>
</dbReference>
<evidence type="ECO:0000256" key="9">
    <source>
        <dbReference type="ARBA" id="ARBA00023157"/>
    </source>
</evidence>
<keyword evidence="9" id="KW-1015">Disulfide bond</keyword>
<protein>
    <submittedName>
        <fullName evidence="21">SH2 domain-containing protein 3A</fullName>
    </submittedName>
</protein>
<dbReference type="GO" id="GO:0004930">
    <property type="term" value="F:G protein-coupled receptor activity"/>
    <property type="evidence" value="ECO:0007669"/>
    <property type="project" value="UniProtKB-KW"/>
</dbReference>